<keyword evidence="5" id="KW-1185">Reference proteome</keyword>
<keyword evidence="2" id="KW-1133">Transmembrane helix</keyword>
<organism evidence="4 5">
    <name type="scientific">Colletotrichum destructivum</name>
    <dbReference type="NCBI Taxonomy" id="34406"/>
    <lineage>
        <taxon>Eukaryota</taxon>
        <taxon>Fungi</taxon>
        <taxon>Dikarya</taxon>
        <taxon>Ascomycota</taxon>
        <taxon>Pezizomycotina</taxon>
        <taxon>Sordariomycetes</taxon>
        <taxon>Hypocreomycetidae</taxon>
        <taxon>Glomerellales</taxon>
        <taxon>Glomerellaceae</taxon>
        <taxon>Colletotrichum</taxon>
        <taxon>Colletotrichum destructivum species complex</taxon>
    </lineage>
</organism>
<dbReference type="EMBL" id="CP137313">
    <property type="protein sequence ID" value="WQF88429.1"/>
    <property type="molecule type" value="Genomic_DNA"/>
</dbReference>
<sequence>MSSFKSQRKTWSCDSASPTTTISSHGVNIGRLSVKRDSARNTSIASSTSDSFQSRASYLGEDWMEVPPIEDTDDNQVHEGSNTLISDLEEDIEIIEDRGESLRAVQLLLESHAPEFKNSEHEELRAALLSARVKSYEGQNFIPTPTVERLLTAESVRWELGRSLPDNTSQELDGISRKICLRSGTDGESHQPGFLRVFATLILMNRPADIRRFMQSGISDDDLPLSESQLRQALDGENSSDKVPAVVDWSSKLIEEFQSLQWELCAPFFSGPNIASKVHFYRLDKNAILPFTTEELGDSAQETVGGYGVVHKVKIHNGHHGFSGESVWKAKTDSLQASTRSFAVKKLRNSDERYFAEELKALLRCSNGSRGHLVTPLAAFQRGETYNIIFEWADGGDLRQYWRANQSPRQFTPGFVHWVAEQCLGIATALGEIHTNTLAKSGTRKSSRSTIDYGRHGDLKPENVLWFHQPGSRGTLSIADFGLTTFGRSAGAQHRDKRHTPTYRAPEYDLNRGVTTQAYDIWSLGCVFLEFTTWLLIGSNGDARFSRARTTKGIGDLPDDGYFVIKRDEAAGSLRAEIKPSVSQPLVQWIDELRQHPNCITFLQRMLDIIETRMLLVDVEERIKALDCASALAEAALLIEPDSPNQLESRVSSSVVARESCYEIQDEDTRLATPLPRENGIRNLRLELLDTTSHRISTFDGLRWWVERQFGLKFDWFPLPLLDRRPASAKARLVWNVSFKHPQATGGILLTIMKYGGHDVSIFLSSHQLQRYRSRIRTCDPGILPTTNALQTSSSTASMKSTSLKSRWDSVGRSFSKTMQYWQKNNAAKCHTAATHAPSSLTAGSRKESYFCIDKHCTSIRQTSMYTVPSIDSLENDYQLFLALRESLTAARGSWLHRLSSWRTCTGVRLSKVTPKSACFAQNQFTFLFDNCDLVKAFEQEFNGNYREICKGYDYCCLPDLDPQEHMELMAETILQGLQEPERGRCGRAVLDGIPKLQSPPGINKRQYNSGWGFHTTQGYCLMKILLWVGVILSPGVVFALAWLSSVNALDLQNAFVPISLLAGLFTIMLAAVLMCTT</sequence>
<dbReference type="SUPFAM" id="SSF56112">
    <property type="entry name" value="Protein kinase-like (PK-like)"/>
    <property type="match status" value="1"/>
</dbReference>
<feature type="domain" description="Protein kinase" evidence="3">
    <location>
        <begin position="296"/>
        <end position="637"/>
    </location>
</feature>
<dbReference type="AlphaFoldDB" id="A0AAX4IYY5"/>
<proteinExistence type="predicted"/>
<dbReference type="PROSITE" id="PS50011">
    <property type="entry name" value="PROTEIN_KINASE_DOM"/>
    <property type="match status" value="1"/>
</dbReference>
<evidence type="ECO:0000256" key="2">
    <source>
        <dbReference type="SAM" id="Phobius"/>
    </source>
</evidence>
<feature type="transmembrane region" description="Helical" evidence="2">
    <location>
        <begin position="1025"/>
        <end position="1044"/>
    </location>
</feature>
<evidence type="ECO:0000313" key="4">
    <source>
        <dbReference type="EMBL" id="WQF88429.1"/>
    </source>
</evidence>
<dbReference type="Pfam" id="PF00069">
    <property type="entry name" value="Pkinase"/>
    <property type="match status" value="1"/>
</dbReference>
<name>A0AAX4IYY5_9PEZI</name>
<keyword evidence="2" id="KW-0472">Membrane</keyword>
<evidence type="ECO:0000259" key="3">
    <source>
        <dbReference type="PROSITE" id="PS50011"/>
    </source>
</evidence>
<feature type="transmembrane region" description="Helical" evidence="2">
    <location>
        <begin position="1056"/>
        <end position="1076"/>
    </location>
</feature>
<dbReference type="GO" id="GO:0005524">
    <property type="term" value="F:ATP binding"/>
    <property type="evidence" value="ECO:0007669"/>
    <property type="project" value="InterPro"/>
</dbReference>
<dbReference type="Proteomes" id="UP001322277">
    <property type="component" value="Chromosome 9"/>
</dbReference>
<dbReference type="InterPro" id="IPR011009">
    <property type="entry name" value="Kinase-like_dom_sf"/>
</dbReference>
<protein>
    <recommendedName>
        <fullName evidence="3">Protein kinase domain-containing protein</fullName>
    </recommendedName>
</protein>
<reference evidence="5" key="1">
    <citation type="journal article" date="2023" name="bioRxiv">
        <title>Complete genome of the Medicago anthracnose fungus, Colletotrichum destructivum, reveals a mini-chromosome-like region within a core chromosome.</title>
        <authorList>
            <person name="Lapalu N."/>
            <person name="Simon A."/>
            <person name="Lu A."/>
            <person name="Plaumann P.-L."/>
            <person name="Amselem J."/>
            <person name="Pigne S."/>
            <person name="Auger A."/>
            <person name="Koch C."/>
            <person name="Dallery J.-F."/>
            <person name="O'Connell R.J."/>
        </authorList>
    </citation>
    <scope>NUCLEOTIDE SEQUENCE [LARGE SCALE GENOMIC DNA]</scope>
    <source>
        <strain evidence="5">CBS 520.97</strain>
    </source>
</reference>
<gene>
    <name evidence="4" type="ORF">CDEST_13443</name>
</gene>
<keyword evidence="2" id="KW-0812">Transmembrane</keyword>
<dbReference type="PANTHER" id="PTHR24359">
    <property type="entry name" value="SERINE/THREONINE-PROTEIN KINASE SBK1"/>
    <property type="match status" value="1"/>
</dbReference>
<dbReference type="RefSeq" id="XP_062785650.1">
    <property type="nucleotide sequence ID" value="XM_062929599.1"/>
</dbReference>
<dbReference type="InterPro" id="IPR000719">
    <property type="entry name" value="Prot_kinase_dom"/>
</dbReference>
<dbReference type="GeneID" id="87949943"/>
<dbReference type="SMART" id="SM00220">
    <property type="entry name" value="S_TKc"/>
    <property type="match status" value="1"/>
</dbReference>
<accession>A0AAX4IYY5</accession>
<dbReference type="Gene3D" id="1.10.510.10">
    <property type="entry name" value="Transferase(Phosphotransferase) domain 1"/>
    <property type="match status" value="1"/>
</dbReference>
<feature type="region of interest" description="Disordered" evidence="1">
    <location>
        <begin position="1"/>
        <end position="25"/>
    </location>
</feature>
<evidence type="ECO:0000313" key="5">
    <source>
        <dbReference type="Proteomes" id="UP001322277"/>
    </source>
</evidence>
<dbReference type="KEGG" id="cdet:87949943"/>
<evidence type="ECO:0000256" key="1">
    <source>
        <dbReference type="SAM" id="MobiDB-lite"/>
    </source>
</evidence>
<dbReference type="PANTHER" id="PTHR24359:SF37">
    <property type="entry name" value="PROTEIN KINASE DOMAIN-CONTAINING PROTEIN"/>
    <property type="match status" value="1"/>
</dbReference>
<dbReference type="GO" id="GO:0004674">
    <property type="term" value="F:protein serine/threonine kinase activity"/>
    <property type="evidence" value="ECO:0007669"/>
    <property type="project" value="TreeGrafter"/>
</dbReference>
<dbReference type="CDD" id="cd00180">
    <property type="entry name" value="PKc"/>
    <property type="match status" value="1"/>
</dbReference>